<sequence length="70" mass="7743">MARVVQDILAIPGVSISIERLLSSVKHTLLDAQSFMTAEMVSVDIVTKEWLKLGLGQGINYADFIEIHDD</sequence>
<evidence type="ECO:0000313" key="2">
    <source>
        <dbReference type="EMBL" id="KAJ7312825.1"/>
    </source>
</evidence>
<evidence type="ECO:0000313" key="3">
    <source>
        <dbReference type="Proteomes" id="UP001218218"/>
    </source>
</evidence>
<proteinExistence type="predicted"/>
<keyword evidence="3" id="KW-1185">Reference proteome</keyword>
<name>A0AAD6ZAI1_9AGAR</name>
<dbReference type="AlphaFoldDB" id="A0AAD6ZAI1"/>
<evidence type="ECO:0000259" key="1">
    <source>
        <dbReference type="Pfam" id="PF05699"/>
    </source>
</evidence>
<reference evidence="2" key="1">
    <citation type="submission" date="2023-03" db="EMBL/GenBank/DDBJ databases">
        <title>Massive genome expansion in bonnet fungi (Mycena s.s.) driven by repeated elements and novel gene families across ecological guilds.</title>
        <authorList>
            <consortium name="Lawrence Berkeley National Laboratory"/>
            <person name="Harder C.B."/>
            <person name="Miyauchi S."/>
            <person name="Viragh M."/>
            <person name="Kuo A."/>
            <person name="Thoen E."/>
            <person name="Andreopoulos B."/>
            <person name="Lu D."/>
            <person name="Skrede I."/>
            <person name="Drula E."/>
            <person name="Henrissat B."/>
            <person name="Morin E."/>
            <person name="Kohler A."/>
            <person name="Barry K."/>
            <person name="LaButti K."/>
            <person name="Morin E."/>
            <person name="Salamov A."/>
            <person name="Lipzen A."/>
            <person name="Mereny Z."/>
            <person name="Hegedus B."/>
            <person name="Baldrian P."/>
            <person name="Stursova M."/>
            <person name="Weitz H."/>
            <person name="Taylor A."/>
            <person name="Grigoriev I.V."/>
            <person name="Nagy L.G."/>
            <person name="Martin F."/>
            <person name="Kauserud H."/>
        </authorList>
    </citation>
    <scope>NUCLEOTIDE SEQUENCE</scope>
    <source>
        <strain evidence="2">CBHHK002</strain>
    </source>
</reference>
<accession>A0AAD6ZAI1</accession>
<comment type="caution">
    <text evidence="2">The sequence shown here is derived from an EMBL/GenBank/DDBJ whole genome shotgun (WGS) entry which is preliminary data.</text>
</comment>
<dbReference type="InterPro" id="IPR008906">
    <property type="entry name" value="HATC_C_dom"/>
</dbReference>
<gene>
    <name evidence="2" type="ORF">DFH08DRAFT_717185</name>
</gene>
<dbReference type="EMBL" id="JARIHO010000069">
    <property type="protein sequence ID" value="KAJ7312825.1"/>
    <property type="molecule type" value="Genomic_DNA"/>
</dbReference>
<dbReference type="GO" id="GO:0046983">
    <property type="term" value="F:protein dimerization activity"/>
    <property type="evidence" value="ECO:0007669"/>
    <property type="project" value="InterPro"/>
</dbReference>
<dbReference type="Pfam" id="PF05699">
    <property type="entry name" value="Dimer_Tnp_hAT"/>
    <property type="match status" value="1"/>
</dbReference>
<organism evidence="2 3">
    <name type="scientific">Mycena albidolilacea</name>
    <dbReference type="NCBI Taxonomy" id="1033008"/>
    <lineage>
        <taxon>Eukaryota</taxon>
        <taxon>Fungi</taxon>
        <taxon>Dikarya</taxon>
        <taxon>Basidiomycota</taxon>
        <taxon>Agaricomycotina</taxon>
        <taxon>Agaricomycetes</taxon>
        <taxon>Agaricomycetidae</taxon>
        <taxon>Agaricales</taxon>
        <taxon>Marasmiineae</taxon>
        <taxon>Mycenaceae</taxon>
        <taxon>Mycena</taxon>
    </lineage>
</organism>
<dbReference type="Proteomes" id="UP001218218">
    <property type="component" value="Unassembled WGS sequence"/>
</dbReference>
<protein>
    <recommendedName>
        <fullName evidence="1">HAT C-terminal dimerisation domain-containing protein</fullName>
    </recommendedName>
</protein>
<feature type="domain" description="HAT C-terminal dimerisation" evidence="1">
    <location>
        <begin position="2"/>
        <end position="51"/>
    </location>
</feature>